<dbReference type="EMBL" id="DXCC01000028">
    <property type="protein sequence ID" value="HIZ15724.1"/>
    <property type="molecule type" value="Genomic_DNA"/>
</dbReference>
<evidence type="ECO:0008006" key="4">
    <source>
        <dbReference type="Google" id="ProtNLM"/>
    </source>
</evidence>
<evidence type="ECO:0000313" key="2">
    <source>
        <dbReference type="EMBL" id="HIZ15724.1"/>
    </source>
</evidence>
<gene>
    <name evidence="2" type="ORF">H9816_07450</name>
</gene>
<sequence length="629" mass="65981">MFNSNANLAYLIMNINFLKGAAASVLLALTACAQPAQQTDPVALRTIDLFIGADKAETLAADGTRISYDESVEANWEAGDVISVFAVTSDSQIHHAELTAQEAGRQTGFEGQISIPVSNADVTIDRIYAYYNGANINVTPNIAHGSLSFTLPTEQNGDHSAHNLGLAVMEGPWNVTADAQELVIDEVINFTPFFTRLDVIVNNLPENEQIKYITLSLDGYNFATDATVNFSDLSFSSDQFAETAIYLRADAENDLTYGMASIIPIKFTAATQLNVEVVTYSTMDPTAGSLCKVSFNTPNELAPSTRYRLNIDFGTAASEEVKFLDSSNFVEAINNNKSGNYVLTEDVTFSSFPNITDFAGTFDGDGHTIDLTAVGSVSNPQAGVFGNTTGDASVSNVTINAGTLDGNAGDGGLIVGLVESGTLTLDNVHGSGNITASRHDDATHMFGGGLVGFVPNNAALVATNCSFTGTISIDQSGYYGYVKNSYVGGIVGSVETGGGIVVGGSYSGNELGGASRITNCTVTNAALTNVRGSGAIIPGETEFYTGGIAGRCTGLIKDCSVENVTITAESAEDGSRRQAKPIVGNDWNEYVDNANNTYTNVVINGGNARTGVYNGTRAAGTDVPSYSDL</sequence>
<dbReference type="Proteomes" id="UP000824014">
    <property type="component" value="Unassembled WGS sequence"/>
</dbReference>
<proteinExistence type="predicted"/>
<reference evidence="2" key="2">
    <citation type="submission" date="2021-04" db="EMBL/GenBank/DDBJ databases">
        <authorList>
            <person name="Gilroy R."/>
        </authorList>
    </citation>
    <scope>NUCLEOTIDE SEQUENCE</scope>
    <source>
        <strain evidence="2">ChiHjej11B10-19426</strain>
    </source>
</reference>
<keyword evidence="1" id="KW-0732">Signal</keyword>
<protein>
    <recommendedName>
        <fullName evidence="4">GLUG domain-containing protein</fullName>
    </recommendedName>
</protein>
<reference evidence="2" key="1">
    <citation type="journal article" date="2021" name="PeerJ">
        <title>Extensive microbial diversity within the chicken gut microbiome revealed by metagenomics and culture.</title>
        <authorList>
            <person name="Gilroy R."/>
            <person name="Ravi A."/>
            <person name="Getino M."/>
            <person name="Pursley I."/>
            <person name="Horton D.L."/>
            <person name="Alikhan N.F."/>
            <person name="Baker D."/>
            <person name="Gharbi K."/>
            <person name="Hall N."/>
            <person name="Watson M."/>
            <person name="Adriaenssens E.M."/>
            <person name="Foster-Nyarko E."/>
            <person name="Jarju S."/>
            <person name="Secka A."/>
            <person name="Antonio M."/>
            <person name="Oren A."/>
            <person name="Chaudhuri R.R."/>
            <person name="La Ragione R."/>
            <person name="Hildebrand F."/>
            <person name="Pallen M.J."/>
        </authorList>
    </citation>
    <scope>NUCLEOTIDE SEQUENCE</scope>
    <source>
        <strain evidence="2">ChiHjej11B10-19426</strain>
    </source>
</reference>
<feature type="chain" id="PRO_5039675652" description="GLUG domain-containing protein" evidence="1">
    <location>
        <begin position="34"/>
        <end position="629"/>
    </location>
</feature>
<evidence type="ECO:0000313" key="3">
    <source>
        <dbReference type="Proteomes" id="UP000824014"/>
    </source>
</evidence>
<evidence type="ECO:0000256" key="1">
    <source>
        <dbReference type="SAM" id="SignalP"/>
    </source>
</evidence>
<dbReference type="Gene3D" id="2.160.20.110">
    <property type="match status" value="1"/>
</dbReference>
<comment type="caution">
    <text evidence="2">The sequence shown here is derived from an EMBL/GenBank/DDBJ whole genome shotgun (WGS) entry which is preliminary data.</text>
</comment>
<dbReference type="AlphaFoldDB" id="A0A9D2DF98"/>
<feature type="signal peptide" evidence="1">
    <location>
        <begin position="1"/>
        <end position="33"/>
    </location>
</feature>
<name>A0A9D2DF98_9BACT</name>
<accession>A0A9D2DF98</accession>
<organism evidence="2 3">
    <name type="scientific">Candidatus Tidjanibacter faecipullorum</name>
    <dbReference type="NCBI Taxonomy" id="2838766"/>
    <lineage>
        <taxon>Bacteria</taxon>
        <taxon>Pseudomonadati</taxon>
        <taxon>Bacteroidota</taxon>
        <taxon>Bacteroidia</taxon>
        <taxon>Bacteroidales</taxon>
        <taxon>Rikenellaceae</taxon>
        <taxon>Tidjanibacter</taxon>
    </lineage>
</organism>